<protein>
    <submittedName>
        <fullName evidence="3">PEP-CTERM motif protein</fullName>
    </submittedName>
</protein>
<keyword evidence="4" id="KW-1185">Reference proteome</keyword>
<sequence precursor="true">MSCLKKGMLAALAIALAVCVTRHADAELLVYEPFDYAATSELTNLNGGGGWGGDWTGRENMDSNVPANTAVIQGSSLAAAGLTTIGGSLLIDATAGTSQPARSFGSYAISKIGGAGNTTWISFIAQRQGATDTSGWPDNPYPRGVNFSLFASLASDDELMGIGNSSSAADNTWSLIPDGGGGNREGAYDPAGGVAGGGPETPGAATFPWNDTHWAVLRIDHLAGMDDMRLWLSPDPNVVPLDADADITLLAGDSNNTDDMDALEAVRAFVGAGRTSGGFPQPTGVLALDEFRVGTTYADMTGTVVTVPEPSSLVLLGLGGLALIRRRRSA</sequence>
<dbReference type="InterPro" id="IPR013424">
    <property type="entry name" value="Ice-binding_C"/>
</dbReference>
<evidence type="ECO:0000256" key="1">
    <source>
        <dbReference type="SAM" id="SignalP"/>
    </source>
</evidence>
<feature type="signal peptide" evidence="1">
    <location>
        <begin position="1"/>
        <end position="24"/>
    </location>
</feature>
<evidence type="ECO:0000313" key="3">
    <source>
        <dbReference type="EMBL" id="QEG35420.1"/>
    </source>
</evidence>
<feature type="chain" id="PRO_5022698714" evidence="1">
    <location>
        <begin position="25"/>
        <end position="330"/>
    </location>
</feature>
<dbReference type="EMBL" id="CP042913">
    <property type="protein sequence ID" value="QEG35420.1"/>
    <property type="molecule type" value="Genomic_DNA"/>
</dbReference>
<dbReference type="KEGG" id="bgok:Pr1d_27190"/>
<dbReference type="OrthoDB" id="271369at2"/>
<accession>A0A5B9QCS3</accession>
<evidence type="ECO:0000259" key="2">
    <source>
        <dbReference type="Pfam" id="PF07589"/>
    </source>
</evidence>
<dbReference type="RefSeq" id="WP_148073935.1">
    <property type="nucleotide sequence ID" value="NZ_CP042913.1"/>
</dbReference>
<organism evidence="3 4">
    <name type="scientific">Bythopirellula goksoeyrii</name>
    <dbReference type="NCBI Taxonomy" id="1400387"/>
    <lineage>
        <taxon>Bacteria</taxon>
        <taxon>Pseudomonadati</taxon>
        <taxon>Planctomycetota</taxon>
        <taxon>Planctomycetia</taxon>
        <taxon>Pirellulales</taxon>
        <taxon>Lacipirellulaceae</taxon>
        <taxon>Bythopirellula</taxon>
    </lineage>
</organism>
<feature type="domain" description="Ice-binding protein C-terminal" evidence="2">
    <location>
        <begin position="306"/>
        <end position="328"/>
    </location>
</feature>
<gene>
    <name evidence="3" type="ORF">Pr1d_27190</name>
</gene>
<keyword evidence="1" id="KW-0732">Signal</keyword>
<proteinExistence type="predicted"/>
<name>A0A5B9QCS3_9BACT</name>
<evidence type="ECO:0000313" key="4">
    <source>
        <dbReference type="Proteomes" id="UP000323917"/>
    </source>
</evidence>
<dbReference type="NCBIfam" id="TIGR02595">
    <property type="entry name" value="PEP_CTERM"/>
    <property type="match status" value="1"/>
</dbReference>
<dbReference type="Proteomes" id="UP000323917">
    <property type="component" value="Chromosome"/>
</dbReference>
<dbReference type="AlphaFoldDB" id="A0A5B9QCS3"/>
<dbReference type="Pfam" id="PF07589">
    <property type="entry name" value="PEP-CTERM"/>
    <property type="match status" value="1"/>
</dbReference>
<reference evidence="3 4" key="1">
    <citation type="submission" date="2019-08" db="EMBL/GenBank/DDBJ databases">
        <title>Deep-cultivation of Planctomycetes and their phenomic and genomic characterization uncovers novel biology.</title>
        <authorList>
            <person name="Wiegand S."/>
            <person name="Jogler M."/>
            <person name="Boedeker C."/>
            <person name="Pinto D."/>
            <person name="Vollmers J."/>
            <person name="Rivas-Marin E."/>
            <person name="Kohn T."/>
            <person name="Peeters S.H."/>
            <person name="Heuer A."/>
            <person name="Rast P."/>
            <person name="Oberbeckmann S."/>
            <person name="Bunk B."/>
            <person name="Jeske O."/>
            <person name="Meyerdierks A."/>
            <person name="Storesund J.E."/>
            <person name="Kallscheuer N."/>
            <person name="Luecker S."/>
            <person name="Lage O.M."/>
            <person name="Pohl T."/>
            <person name="Merkel B.J."/>
            <person name="Hornburger P."/>
            <person name="Mueller R.-W."/>
            <person name="Bruemmer F."/>
            <person name="Labrenz M."/>
            <person name="Spormann A.M."/>
            <person name="Op den Camp H."/>
            <person name="Overmann J."/>
            <person name="Amann R."/>
            <person name="Jetten M.S.M."/>
            <person name="Mascher T."/>
            <person name="Medema M.H."/>
            <person name="Devos D.P."/>
            <person name="Kaster A.-K."/>
            <person name="Ovreas L."/>
            <person name="Rohde M."/>
            <person name="Galperin M.Y."/>
            <person name="Jogler C."/>
        </authorList>
    </citation>
    <scope>NUCLEOTIDE SEQUENCE [LARGE SCALE GENOMIC DNA]</scope>
    <source>
        <strain evidence="3 4">Pr1d</strain>
    </source>
</reference>